<dbReference type="InterPro" id="IPR000866">
    <property type="entry name" value="AhpC/TSA"/>
</dbReference>
<gene>
    <name evidence="2" type="ORF">RGD00_16100</name>
</gene>
<evidence type="ECO:0000259" key="1">
    <source>
        <dbReference type="Pfam" id="PF00578"/>
    </source>
</evidence>
<feature type="domain" description="Alkyl hydroperoxide reductase subunit C/ Thiol specific antioxidant" evidence="1">
    <location>
        <begin position="24"/>
        <end position="132"/>
    </location>
</feature>
<dbReference type="Gene3D" id="3.40.30.10">
    <property type="entry name" value="Glutaredoxin"/>
    <property type="match status" value="1"/>
</dbReference>
<accession>A0ABU1FB60</accession>
<dbReference type="InterPro" id="IPR036249">
    <property type="entry name" value="Thioredoxin-like_sf"/>
</dbReference>
<dbReference type="InterPro" id="IPR050553">
    <property type="entry name" value="Thioredoxin_ResA/DsbE_sf"/>
</dbReference>
<dbReference type="SUPFAM" id="SSF52833">
    <property type="entry name" value="Thioredoxin-like"/>
    <property type="match status" value="1"/>
</dbReference>
<organism evidence="2 3">
    <name type="scientific">Ruixingdingia sedimenti</name>
    <dbReference type="NCBI Taxonomy" id="3073604"/>
    <lineage>
        <taxon>Bacteria</taxon>
        <taxon>Pseudomonadati</taxon>
        <taxon>Pseudomonadota</taxon>
        <taxon>Alphaproteobacteria</taxon>
        <taxon>Rhodobacterales</taxon>
        <taxon>Paracoccaceae</taxon>
        <taxon>Ruixingdingia</taxon>
    </lineage>
</organism>
<dbReference type="PANTHER" id="PTHR42852">
    <property type="entry name" value="THIOL:DISULFIDE INTERCHANGE PROTEIN DSBE"/>
    <property type="match status" value="1"/>
</dbReference>
<evidence type="ECO:0000313" key="2">
    <source>
        <dbReference type="EMBL" id="MDR5654138.1"/>
    </source>
</evidence>
<reference evidence="2 3" key="1">
    <citation type="submission" date="2023-09" db="EMBL/GenBank/DDBJ databases">
        <title>Xinfangfangia sedmenti sp. nov., isolated the sedment.</title>
        <authorList>
            <person name="Xu L."/>
        </authorList>
    </citation>
    <scope>NUCLEOTIDE SEQUENCE [LARGE SCALE GENOMIC DNA]</scope>
    <source>
        <strain evidence="2 3">LG-4</strain>
    </source>
</reference>
<evidence type="ECO:0000313" key="3">
    <source>
        <dbReference type="Proteomes" id="UP001247754"/>
    </source>
</evidence>
<dbReference type="EMBL" id="JAVKPH010000021">
    <property type="protein sequence ID" value="MDR5654138.1"/>
    <property type="molecule type" value="Genomic_DNA"/>
</dbReference>
<name>A0ABU1FB60_9RHOB</name>
<proteinExistence type="predicted"/>
<dbReference type="Proteomes" id="UP001247754">
    <property type="component" value="Unassembled WGS sequence"/>
</dbReference>
<keyword evidence="3" id="KW-1185">Reference proteome</keyword>
<comment type="caution">
    <text evidence="2">The sequence shown here is derived from an EMBL/GenBank/DDBJ whole genome shotgun (WGS) entry which is preliminary data.</text>
</comment>
<dbReference type="RefSeq" id="WP_310458307.1">
    <property type="nucleotide sequence ID" value="NZ_JAVKPH010000021.1"/>
</dbReference>
<dbReference type="Pfam" id="PF00578">
    <property type="entry name" value="AhpC-TSA"/>
    <property type="match status" value="1"/>
</dbReference>
<dbReference type="PANTHER" id="PTHR42852:SF13">
    <property type="entry name" value="PROTEIN DIPZ"/>
    <property type="match status" value="1"/>
</dbReference>
<sequence length="156" mass="16910">MTDPCLPGLQAAEWLNTDRPPGPDDLRGKVVAVEAFQMLCPGCVSHGLPQAQRIAQTFRREDVAVIGLHAVFEHHAAMTPVSLAAFLHEYRIGFPVAVDQPGPAALPLTMRNWGLEGTPTLLLFDRQGRMRARHLGQVADMAVGAEIMALVMEPPA</sequence>
<protein>
    <submittedName>
        <fullName evidence="2">TlpA family protein disulfide reductase</fullName>
    </submittedName>
</protein>